<feature type="compositionally biased region" description="Low complexity" evidence="1">
    <location>
        <begin position="53"/>
        <end position="63"/>
    </location>
</feature>
<proteinExistence type="predicted"/>
<comment type="caution">
    <text evidence="3">The sequence shown here is derived from an EMBL/GenBank/DDBJ whole genome shotgun (WGS) entry which is preliminary data.</text>
</comment>
<organism evidence="3 4">
    <name type="scientific">Dendrobium chrysotoxum</name>
    <name type="common">Orchid</name>
    <dbReference type="NCBI Taxonomy" id="161865"/>
    <lineage>
        <taxon>Eukaryota</taxon>
        <taxon>Viridiplantae</taxon>
        <taxon>Streptophyta</taxon>
        <taxon>Embryophyta</taxon>
        <taxon>Tracheophyta</taxon>
        <taxon>Spermatophyta</taxon>
        <taxon>Magnoliopsida</taxon>
        <taxon>Liliopsida</taxon>
        <taxon>Asparagales</taxon>
        <taxon>Orchidaceae</taxon>
        <taxon>Epidendroideae</taxon>
        <taxon>Malaxideae</taxon>
        <taxon>Dendrobiinae</taxon>
        <taxon>Dendrobium</taxon>
    </lineage>
</organism>
<dbReference type="AlphaFoldDB" id="A0AAV7H928"/>
<reference evidence="3 4" key="1">
    <citation type="journal article" date="2021" name="Hortic Res">
        <title>Chromosome-scale assembly of the Dendrobium chrysotoxum genome enhances the understanding of orchid evolution.</title>
        <authorList>
            <person name="Zhang Y."/>
            <person name="Zhang G.Q."/>
            <person name="Zhang D."/>
            <person name="Liu X.D."/>
            <person name="Xu X.Y."/>
            <person name="Sun W.H."/>
            <person name="Yu X."/>
            <person name="Zhu X."/>
            <person name="Wang Z.W."/>
            <person name="Zhao X."/>
            <person name="Zhong W.Y."/>
            <person name="Chen H."/>
            <person name="Yin W.L."/>
            <person name="Huang T."/>
            <person name="Niu S.C."/>
            <person name="Liu Z.J."/>
        </authorList>
    </citation>
    <scope>NUCLEOTIDE SEQUENCE [LARGE SCALE GENOMIC DNA]</scope>
    <source>
        <strain evidence="3">Lindl</strain>
    </source>
</reference>
<evidence type="ECO:0000313" key="4">
    <source>
        <dbReference type="Proteomes" id="UP000775213"/>
    </source>
</evidence>
<evidence type="ECO:0000313" key="3">
    <source>
        <dbReference type="EMBL" id="KAH0465111.1"/>
    </source>
</evidence>
<keyword evidence="4" id="KW-1185">Reference proteome</keyword>
<accession>A0AAV7H928</accession>
<keyword evidence="2" id="KW-0732">Signal</keyword>
<dbReference type="Proteomes" id="UP000775213">
    <property type="component" value="Unassembled WGS sequence"/>
</dbReference>
<feature type="region of interest" description="Disordered" evidence="1">
    <location>
        <begin position="43"/>
        <end position="82"/>
    </location>
</feature>
<protein>
    <submittedName>
        <fullName evidence="3">Uncharacterized protein</fullName>
    </submittedName>
</protein>
<feature type="signal peptide" evidence="2">
    <location>
        <begin position="1"/>
        <end position="22"/>
    </location>
</feature>
<evidence type="ECO:0000256" key="2">
    <source>
        <dbReference type="SAM" id="SignalP"/>
    </source>
</evidence>
<sequence length="91" mass="10165">MGQRSSTLLTAMFIAVLVLAAANSIKCQEKGTEIYEIDYKGPETHSFWPPPRSSRSGPSLRPLKNTVDRERKPGHGLQQRRSSCRKAFMCG</sequence>
<dbReference type="EMBL" id="JAGFBR010000006">
    <property type="protein sequence ID" value="KAH0465111.1"/>
    <property type="molecule type" value="Genomic_DNA"/>
</dbReference>
<evidence type="ECO:0000256" key="1">
    <source>
        <dbReference type="SAM" id="MobiDB-lite"/>
    </source>
</evidence>
<name>A0AAV7H928_DENCH</name>
<gene>
    <name evidence="3" type="ORF">IEQ34_005214</name>
</gene>
<feature type="chain" id="PRO_5043910967" evidence="2">
    <location>
        <begin position="23"/>
        <end position="91"/>
    </location>
</feature>